<name>A0A369W847_9GAMM</name>
<gene>
    <name evidence="3 6" type="primary">gcvH</name>
    <name evidence="6" type="ORF">DV711_18960</name>
</gene>
<dbReference type="NCBIfam" id="TIGR00527">
    <property type="entry name" value="gcvH"/>
    <property type="match status" value="1"/>
</dbReference>
<dbReference type="HAMAP" id="MF_00272">
    <property type="entry name" value="GcvH"/>
    <property type="match status" value="1"/>
</dbReference>
<keyword evidence="7" id="KW-1185">Reference proteome</keyword>
<dbReference type="Pfam" id="PF01597">
    <property type="entry name" value="GCV_H"/>
    <property type="match status" value="1"/>
</dbReference>
<dbReference type="PANTHER" id="PTHR11715">
    <property type="entry name" value="GLYCINE CLEAVAGE SYSTEM H PROTEIN"/>
    <property type="match status" value="1"/>
</dbReference>
<feature type="domain" description="Lipoyl-binding" evidence="5">
    <location>
        <begin position="24"/>
        <end position="106"/>
    </location>
</feature>
<dbReference type="EMBL" id="QQOH01000006">
    <property type="protein sequence ID" value="RDE18178.1"/>
    <property type="molecule type" value="Genomic_DNA"/>
</dbReference>
<dbReference type="PROSITE" id="PS50968">
    <property type="entry name" value="BIOTINYL_LIPOYL"/>
    <property type="match status" value="1"/>
</dbReference>
<accession>A0A369W847</accession>
<dbReference type="AlphaFoldDB" id="A0A369W847"/>
<comment type="subunit">
    <text evidence="3">The glycine cleavage system is composed of four proteins: P, T, L and H.</text>
</comment>
<evidence type="ECO:0000259" key="5">
    <source>
        <dbReference type="PROSITE" id="PS50968"/>
    </source>
</evidence>
<dbReference type="SUPFAM" id="SSF51230">
    <property type="entry name" value="Single hybrid motif"/>
    <property type="match status" value="1"/>
</dbReference>
<dbReference type="NCBIfam" id="NF002270">
    <property type="entry name" value="PRK01202.1"/>
    <property type="match status" value="1"/>
</dbReference>
<evidence type="ECO:0000256" key="3">
    <source>
        <dbReference type="HAMAP-Rule" id="MF_00272"/>
    </source>
</evidence>
<comment type="cofactor">
    <cofactor evidence="3">
        <name>(R)-lipoate</name>
        <dbReference type="ChEBI" id="CHEBI:83088"/>
    </cofactor>
    <text evidence="3">Binds 1 lipoyl cofactor covalently.</text>
</comment>
<keyword evidence="2 3" id="KW-0450">Lipoyl</keyword>
<comment type="function">
    <text evidence="3">The glycine cleavage system catalyzes the degradation of glycine. The H protein shuttles the methylamine group of glycine from the P protein to the T protein.</text>
</comment>
<dbReference type="Proteomes" id="UP000253769">
    <property type="component" value="Unassembled WGS sequence"/>
</dbReference>
<dbReference type="RefSeq" id="WP_114697299.1">
    <property type="nucleotide sequence ID" value="NZ_QQOH01000006.1"/>
</dbReference>
<sequence length="130" mass="13972">MSNIPAELKYVSSHEWIRDEGDGTVTIGITDHAQELLGDVVFVELPEVGESFASGDDMGVVESVKAASDIYAPIGLEVVAVNAELEDSPELVNSDSYGDGWFFRVRPTDASELEGLLDAEAYGELCESES</sequence>
<comment type="caution">
    <text evidence="6">The sequence shown here is derived from an EMBL/GenBank/DDBJ whole genome shotgun (WGS) entry which is preliminary data.</text>
</comment>
<dbReference type="Gene3D" id="2.40.50.100">
    <property type="match status" value="1"/>
</dbReference>
<reference evidence="6 7" key="1">
    <citation type="submission" date="2018-07" db="EMBL/GenBank/DDBJ databases">
        <title>Motiliproteus coralliicola sp. nov., a bacterium isolated from Coral.</title>
        <authorList>
            <person name="Wang G."/>
        </authorList>
    </citation>
    <scope>NUCLEOTIDE SEQUENCE [LARGE SCALE GENOMIC DNA]</scope>
    <source>
        <strain evidence="6 7">C34</strain>
    </source>
</reference>
<dbReference type="InterPro" id="IPR011053">
    <property type="entry name" value="Single_hybrid_motif"/>
</dbReference>
<dbReference type="InterPro" id="IPR000089">
    <property type="entry name" value="Biotin_lipoyl"/>
</dbReference>
<evidence type="ECO:0000256" key="4">
    <source>
        <dbReference type="PIRSR" id="PIRSR617453-50"/>
    </source>
</evidence>
<proteinExistence type="inferred from homology"/>
<evidence type="ECO:0000313" key="6">
    <source>
        <dbReference type="EMBL" id="RDE18178.1"/>
    </source>
</evidence>
<dbReference type="GO" id="GO:0019464">
    <property type="term" value="P:glycine decarboxylation via glycine cleavage system"/>
    <property type="evidence" value="ECO:0007669"/>
    <property type="project" value="UniProtKB-UniRule"/>
</dbReference>
<protein>
    <recommendedName>
        <fullName evidence="3">Glycine cleavage system H protein</fullName>
    </recommendedName>
</protein>
<dbReference type="InterPro" id="IPR017453">
    <property type="entry name" value="GCV_H_sub"/>
</dbReference>
<dbReference type="GO" id="GO:0005960">
    <property type="term" value="C:glycine cleavage complex"/>
    <property type="evidence" value="ECO:0007669"/>
    <property type="project" value="InterPro"/>
</dbReference>
<dbReference type="InterPro" id="IPR033753">
    <property type="entry name" value="GCV_H/Fam206"/>
</dbReference>
<dbReference type="GO" id="GO:0005829">
    <property type="term" value="C:cytosol"/>
    <property type="evidence" value="ECO:0007669"/>
    <property type="project" value="TreeGrafter"/>
</dbReference>
<comment type="similarity">
    <text evidence="1 3">Belongs to the GcvH family.</text>
</comment>
<evidence type="ECO:0000256" key="1">
    <source>
        <dbReference type="ARBA" id="ARBA00009249"/>
    </source>
</evidence>
<dbReference type="OrthoDB" id="9796712at2"/>
<feature type="modified residue" description="N6-lipoyllysine" evidence="3 4">
    <location>
        <position position="65"/>
    </location>
</feature>
<organism evidence="6 7">
    <name type="scientific">Motiliproteus coralliicola</name>
    <dbReference type="NCBI Taxonomy" id="2283196"/>
    <lineage>
        <taxon>Bacteria</taxon>
        <taxon>Pseudomonadati</taxon>
        <taxon>Pseudomonadota</taxon>
        <taxon>Gammaproteobacteria</taxon>
        <taxon>Oceanospirillales</taxon>
        <taxon>Oceanospirillaceae</taxon>
        <taxon>Motiliproteus</taxon>
    </lineage>
</organism>
<dbReference type="InterPro" id="IPR002930">
    <property type="entry name" value="GCV_H"/>
</dbReference>
<dbReference type="GO" id="GO:0009249">
    <property type="term" value="P:protein lipoylation"/>
    <property type="evidence" value="ECO:0007669"/>
    <property type="project" value="TreeGrafter"/>
</dbReference>
<evidence type="ECO:0000313" key="7">
    <source>
        <dbReference type="Proteomes" id="UP000253769"/>
    </source>
</evidence>
<dbReference type="PANTHER" id="PTHR11715:SF3">
    <property type="entry name" value="GLYCINE CLEAVAGE SYSTEM H PROTEIN-RELATED"/>
    <property type="match status" value="1"/>
</dbReference>
<dbReference type="CDD" id="cd06848">
    <property type="entry name" value="GCS_H"/>
    <property type="match status" value="1"/>
</dbReference>
<evidence type="ECO:0000256" key="2">
    <source>
        <dbReference type="ARBA" id="ARBA00022823"/>
    </source>
</evidence>